<dbReference type="InterPro" id="IPR000073">
    <property type="entry name" value="AB_hydrolase_1"/>
</dbReference>
<dbReference type="Pfam" id="PF12697">
    <property type="entry name" value="Abhydrolase_6"/>
    <property type="match status" value="1"/>
</dbReference>
<accession>A0A1G2P2L4</accession>
<dbReference type="PANTHER" id="PTHR43194:SF2">
    <property type="entry name" value="PEROXISOMAL MEMBRANE PROTEIN LPX1"/>
    <property type="match status" value="1"/>
</dbReference>
<protein>
    <recommendedName>
        <fullName evidence="1">AB hydrolase-1 domain-containing protein</fullName>
    </recommendedName>
</protein>
<dbReference type="EMBL" id="MHSK01000009">
    <property type="protein sequence ID" value="OHA42587.1"/>
    <property type="molecule type" value="Genomic_DNA"/>
</dbReference>
<evidence type="ECO:0000259" key="1">
    <source>
        <dbReference type="Pfam" id="PF12697"/>
    </source>
</evidence>
<comment type="caution">
    <text evidence="2">The sequence shown here is derived from an EMBL/GenBank/DDBJ whole genome shotgun (WGS) entry which is preliminary data.</text>
</comment>
<dbReference type="Gene3D" id="3.40.50.1820">
    <property type="entry name" value="alpha/beta hydrolase"/>
    <property type="match status" value="1"/>
</dbReference>
<proteinExistence type="predicted"/>
<dbReference type="AlphaFoldDB" id="A0A1G2P2L4"/>
<feature type="domain" description="AB hydrolase-1" evidence="1">
    <location>
        <begin position="33"/>
        <end position="255"/>
    </location>
</feature>
<organism evidence="2 3">
    <name type="scientific">Candidatus Taylorbacteria bacterium RIFCSPLOWO2_12_FULL_43_20</name>
    <dbReference type="NCBI Taxonomy" id="1802332"/>
    <lineage>
        <taxon>Bacteria</taxon>
        <taxon>Candidatus Tayloriibacteriota</taxon>
    </lineage>
</organism>
<reference evidence="2 3" key="1">
    <citation type="journal article" date="2016" name="Nat. Commun.">
        <title>Thousands of microbial genomes shed light on interconnected biogeochemical processes in an aquifer system.</title>
        <authorList>
            <person name="Anantharaman K."/>
            <person name="Brown C.T."/>
            <person name="Hug L.A."/>
            <person name="Sharon I."/>
            <person name="Castelle C.J."/>
            <person name="Probst A.J."/>
            <person name="Thomas B.C."/>
            <person name="Singh A."/>
            <person name="Wilkins M.J."/>
            <person name="Karaoz U."/>
            <person name="Brodie E.L."/>
            <person name="Williams K.H."/>
            <person name="Hubbard S.S."/>
            <person name="Banfield J.F."/>
        </authorList>
    </citation>
    <scope>NUCLEOTIDE SEQUENCE [LARGE SCALE GENOMIC DNA]</scope>
</reference>
<sequence>MEISQGSSCGIKRGSIAGIAYYECSDYGTGVPILFVHGLCGDKELFTRWLTSARDMKINSYALDLRGHGESGGKETLGRLSLEEYCGNVLLMINHVIQRPVILVGHSMGAVCCQKIAAEHPKNVSVLVSLMSSAPRGVRPRGALVRRALHPYYLKALWKEQPFVFRTAEEYFFLNRIPRDIGKGLFKQESGRATKQLILGKLRVDKPIKPPHIVVSGKYDLAAPPSQQRAIQLKFRTLWHLELNTGHMPMLEPNAEENLKQILIYTT</sequence>
<evidence type="ECO:0000313" key="3">
    <source>
        <dbReference type="Proteomes" id="UP000177269"/>
    </source>
</evidence>
<evidence type="ECO:0000313" key="2">
    <source>
        <dbReference type="EMBL" id="OHA42587.1"/>
    </source>
</evidence>
<dbReference type="SUPFAM" id="SSF53474">
    <property type="entry name" value="alpha/beta-Hydrolases"/>
    <property type="match status" value="1"/>
</dbReference>
<dbReference type="Proteomes" id="UP000177269">
    <property type="component" value="Unassembled WGS sequence"/>
</dbReference>
<gene>
    <name evidence="2" type="ORF">A3G52_00005</name>
</gene>
<dbReference type="InterPro" id="IPR050228">
    <property type="entry name" value="Carboxylesterase_BioH"/>
</dbReference>
<dbReference type="PANTHER" id="PTHR43194">
    <property type="entry name" value="HYDROLASE ALPHA/BETA FOLD FAMILY"/>
    <property type="match status" value="1"/>
</dbReference>
<name>A0A1G2P2L4_9BACT</name>
<dbReference type="InterPro" id="IPR029058">
    <property type="entry name" value="AB_hydrolase_fold"/>
</dbReference>